<dbReference type="InterPro" id="IPR001461">
    <property type="entry name" value="Aspartic_peptidase_A1"/>
</dbReference>
<name>A0A0H5C8F9_CYBJN</name>
<accession>A0A0H5C8F9</accession>
<keyword evidence="5" id="KW-0378">Hydrolase</keyword>
<evidence type="ECO:0000313" key="10">
    <source>
        <dbReference type="EMBL" id="CEP24493.1"/>
    </source>
</evidence>
<keyword evidence="4" id="KW-0064">Aspartyl protease</keyword>
<keyword evidence="3 8" id="KW-0732">Signal</keyword>
<dbReference type="GO" id="GO:0004190">
    <property type="term" value="F:aspartic-type endopeptidase activity"/>
    <property type="evidence" value="ECO:0007669"/>
    <property type="project" value="UniProtKB-KW"/>
</dbReference>
<evidence type="ECO:0000256" key="3">
    <source>
        <dbReference type="ARBA" id="ARBA00022729"/>
    </source>
</evidence>
<organism evidence="10 11">
    <name type="scientific">Cyberlindnera jadinii (strain ATCC 18201 / CBS 1600 / BCRC 20928 / JCM 3617 / NBRC 0987 / NRRL Y-1542)</name>
    <name type="common">Torula yeast</name>
    <name type="synonym">Candida utilis</name>
    <dbReference type="NCBI Taxonomy" id="983966"/>
    <lineage>
        <taxon>Eukaryota</taxon>
        <taxon>Fungi</taxon>
        <taxon>Dikarya</taxon>
        <taxon>Ascomycota</taxon>
        <taxon>Saccharomycotina</taxon>
        <taxon>Saccharomycetes</taxon>
        <taxon>Phaffomycetales</taxon>
        <taxon>Phaffomycetaceae</taxon>
        <taxon>Cyberlindnera</taxon>
    </lineage>
</organism>
<evidence type="ECO:0000256" key="1">
    <source>
        <dbReference type="ARBA" id="ARBA00007447"/>
    </source>
</evidence>
<evidence type="ECO:0000259" key="9">
    <source>
        <dbReference type="PROSITE" id="PS51767"/>
    </source>
</evidence>
<keyword evidence="7" id="KW-1015">Disulfide bond</keyword>
<feature type="disulfide bond" evidence="7">
    <location>
        <begin position="338"/>
        <end position="374"/>
    </location>
</feature>
<feature type="domain" description="Peptidase A1" evidence="9">
    <location>
        <begin position="64"/>
        <end position="409"/>
    </location>
</feature>
<dbReference type="PRINTS" id="PR00792">
    <property type="entry name" value="PEPSIN"/>
</dbReference>
<dbReference type="SUPFAM" id="SSF50630">
    <property type="entry name" value="Acid proteases"/>
    <property type="match status" value="1"/>
</dbReference>
<reference evidence="11" key="1">
    <citation type="journal article" date="2015" name="J. Biotechnol.">
        <title>The structure of the Cyberlindnera jadinii genome and its relation to Candida utilis analyzed by the occurrence of single nucleotide polymorphisms.</title>
        <authorList>
            <person name="Rupp O."/>
            <person name="Brinkrolf K."/>
            <person name="Buerth C."/>
            <person name="Kunigo M."/>
            <person name="Schneider J."/>
            <person name="Jaenicke S."/>
            <person name="Goesmann A."/>
            <person name="Puehler A."/>
            <person name="Jaeger K.-E."/>
            <person name="Ernst J.F."/>
        </authorList>
    </citation>
    <scope>NUCLEOTIDE SEQUENCE [LARGE SCALE GENOMIC DNA]</scope>
    <source>
        <strain evidence="11">ATCC 18201 / CBS 1600 / BCRC 20928 / JCM 3617 / NBRC 0987 / NRRL Y-1542</strain>
    </source>
</reference>
<dbReference type="Pfam" id="PF00026">
    <property type="entry name" value="Asp"/>
    <property type="match status" value="1"/>
</dbReference>
<dbReference type="Proteomes" id="UP000038830">
    <property type="component" value="Unassembled WGS sequence"/>
</dbReference>
<comment type="similarity">
    <text evidence="1">Belongs to the peptidase A1 family.</text>
</comment>
<dbReference type="PROSITE" id="PS51767">
    <property type="entry name" value="PEPTIDASE_A1"/>
    <property type="match status" value="1"/>
</dbReference>
<evidence type="ECO:0000256" key="4">
    <source>
        <dbReference type="ARBA" id="ARBA00022750"/>
    </source>
</evidence>
<evidence type="ECO:0000256" key="8">
    <source>
        <dbReference type="SAM" id="SignalP"/>
    </source>
</evidence>
<evidence type="ECO:0000313" key="11">
    <source>
        <dbReference type="Proteomes" id="UP000038830"/>
    </source>
</evidence>
<protein>
    <recommendedName>
        <fullName evidence="9">Peptidase A1 domain-containing protein</fullName>
    </recommendedName>
</protein>
<evidence type="ECO:0000256" key="7">
    <source>
        <dbReference type="PIRSR" id="PIRSR601461-2"/>
    </source>
</evidence>
<gene>
    <name evidence="10" type="ORF">BN1211_5321</name>
</gene>
<feature type="signal peptide" evidence="8">
    <location>
        <begin position="1"/>
        <end position="19"/>
    </location>
</feature>
<feature type="active site" evidence="6">
    <location>
        <position position="303"/>
    </location>
</feature>
<dbReference type="CDD" id="cd05474">
    <property type="entry name" value="SAP_like"/>
    <property type="match status" value="1"/>
</dbReference>
<dbReference type="InterPro" id="IPR021109">
    <property type="entry name" value="Peptidase_aspartic_dom_sf"/>
</dbReference>
<dbReference type="PANTHER" id="PTHR47966:SF65">
    <property type="entry name" value="ASPARTIC-TYPE ENDOPEPTIDASE"/>
    <property type="match status" value="1"/>
</dbReference>
<feature type="chain" id="PRO_5005216604" description="Peptidase A1 domain-containing protein" evidence="8">
    <location>
        <begin position="20"/>
        <end position="511"/>
    </location>
</feature>
<sequence>MKLLQLLASTLCATSLAIADIAPMKFDILRGTDMSSAKKKPRLLKRDAGDIVFSDVLYQEKSFYSANITIAGTEFQVQLDTGSSDLWVYGADNPFCASNGGVVVDHIDQSSTVVTPAEATLDCEAYGIFDIDNEDFVTEDQLLFADYGDGSFAEGVYGRSTVSFGNATLEGFMFGVANLSNSSVPVCGLGFEVGEFSLDPEMPTYSPGGSFMYQNLPSAMKQTGLIKRTAFSLWIDGESSEGYILFGAIDHSKYSGELVTLPLLITDNSSQPNAYQVSLNTVILSDGDSEVDVMVNETSVLLDSGTSEAYLPNDAVENMAEALSAKYSDDQGTYVLDCPKESTNITITFTFDGIDIQIPLESFLSATDSSGEKCALMIYPGGGTNILGDVFLQNVYVVFDQDGLQARIAPVDNNNDSADIEILDSVKTPSGGYNNETLTATASWDGTLATTEDQAITKSLSSYLSSDYGLSTSESATASQSASSSSKNLCGKVYSTFTISGLVSFILMMAL</sequence>
<dbReference type="InterPro" id="IPR033121">
    <property type="entry name" value="PEPTIDASE_A1"/>
</dbReference>
<evidence type="ECO:0000256" key="5">
    <source>
        <dbReference type="ARBA" id="ARBA00022801"/>
    </source>
</evidence>
<dbReference type="PANTHER" id="PTHR47966">
    <property type="entry name" value="BETA-SITE APP-CLEAVING ENZYME, ISOFORM A-RELATED"/>
    <property type="match status" value="1"/>
</dbReference>
<evidence type="ECO:0000256" key="6">
    <source>
        <dbReference type="PIRSR" id="PIRSR601461-1"/>
    </source>
</evidence>
<keyword evidence="2" id="KW-0645">Protease</keyword>
<feature type="active site" evidence="6">
    <location>
        <position position="80"/>
    </location>
</feature>
<proteinExistence type="inferred from homology"/>
<dbReference type="InterPro" id="IPR033876">
    <property type="entry name" value="SAP-like"/>
</dbReference>
<dbReference type="GO" id="GO:0071944">
    <property type="term" value="C:cell periphery"/>
    <property type="evidence" value="ECO:0007669"/>
    <property type="project" value="UniProtKB-ARBA"/>
</dbReference>
<dbReference type="GO" id="GO:0006508">
    <property type="term" value="P:proteolysis"/>
    <property type="evidence" value="ECO:0007669"/>
    <property type="project" value="UniProtKB-KW"/>
</dbReference>
<dbReference type="AlphaFoldDB" id="A0A0H5C8F9"/>
<dbReference type="Gene3D" id="2.40.70.10">
    <property type="entry name" value="Acid Proteases"/>
    <property type="match status" value="2"/>
</dbReference>
<evidence type="ECO:0000256" key="2">
    <source>
        <dbReference type="ARBA" id="ARBA00022670"/>
    </source>
</evidence>
<dbReference type="EMBL" id="CDQK01000006">
    <property type="protein sequence ID" value="CEP24493.1"/>
    <property type="molecule type" value="Genomic_DNA"/>
</dbReference>